<dbReference type="AlphaFoldDB" id="M0KXB9"/>
<dbReference type="EMBL" id="AOLS01000016">
    <property type="protein sequence ID" value="EMA24889.1"/>
    <property type="molecule type" value="Genomic_DNA"/>
</dbReference>
<accession>M0KXB9</accession>
<evidence type="ECO:0000313" key="2">
    <source>
        <dbReference type="EMBL" id="EMA24889.1"/>
    </source>
</evidence>
<protein>
    <submittedName>
        <fullName evidence="2">Uncharacterized protein</fullName>
    </submittedName>
</protein>
<keyword evidence="3" id="KW-1185">Reference proteome</keyword>
<dbReference type="Proteomes" id="UP000011687">
    <property type="component" value="Unassembled WGS sequence"/>
</dbReference>
<comment type="caution">
    <text evidence="2">The sequence shown here is derived from an EMBL/GenBank/DDBJ whole genome shotgun (WGS) entry which is preliminary data.</text>
</comment>
<evidence type="ECO:0000256" key="1">
    <source>
        <dbReference type="SAM" id="MobiDB-lite"/>
    </source>
</evidence>
<name>M0KXB9_9EURY</name>
<reference evidence="2 3" key="1">
    <citation type="journal article" date="2014" name="PLoS Genet.">
        <title>Phylogenetically driven sequencing of extremely halophilic archaea reveals strategies for static and dynamic osmo-response.</title>
        <authorList>
            <person name="Becker E.A."/>
            <person name="Seitzer P.M."/>
            <person name="Tritt A."/>
            <person name="Larsen D."/>
            <person name="Krusor M."/>
            <person name="Yao A.I."/>
            <person name="Wu D."/>
            <person name="Madern D."/>
            <person name="Eisen J.A."/>
            <person name="Darling A.E."/>
            <person name="Facciotti M.T."/>
        </authorList>
    </citation>
    <scope>NUCLEOTIDE SEQUENCE [LARGE SCALE GENOMIC DNA]</scope>
    <source>
        <strain evidence="2 3">ATCC 33799</strain>
    </source>
</reference>
<organism evidence="2 3">
    <name type="scientific">Haloarcula marismortui ATCC 33799</name>
    <dbReference type="NCBI Taxonomy" id="662475"/>
    <lineage>
        <taxon>Archaea</taxon>
        <taxon>Methanobacteriati</taxon>
        <taxon>Methanobacteriota</taxon>
        <taxon>Stenosarchaea group</taxon>
        <taxon>Halobacteria</taxon>
        <taxon>Halobacteriales</taxon>
        <taxon>Haloarculaceae</taxon>
        <taxon>Haloarcula</taxon>
    </lineage>
</organism>
<feature type="compositionally biased region" description="Basic and acidic residues" evidence="1">
    <location>
        <begin position="20"/>
        <end position="30"/>
    </location>
</feature>
<sequence length="248" mass="27446">MPENATLSGFASEHGTTDSIRSEPQERQSEAEADTDTPSPEPPVDGVVDEQYIFDDRHVSLDQVPEYWLEEQQAWNLIPRGAFSIIFDENHCQHGWPSSDELQTGVYLRGNHQSHPPAPVEVDDELLRGAATTAAQAAYKILSEFNLTDAPLVGLTKECSTSLSIYLDATTKPRQRVVYDSTDPEQSHLPATISGTGDSPPLFHGFPHIRLFNKSTGDHPGHEVYVKAEEPRLSLTDIGWTQTLNNSL</sequence>
<proteinExistence type="predicted"/>
<dbReference type="RefSeq" id="WP_007188079.1">
    <property type="nucleotide sequence ID" value="NZ_AOLS01000016.1"/>
</dbReference>
<evidence type="ECO:0000313" key="3">
    <source>
        <dbReference type="Proteomes" id="UP000011687"/>
    </source>
</evidence>
<gene>
    <name evidence="2" type="ORF">C435_03313</name>
</gene>
<feature type="region of interest" description="Disordered" evidence="1">
    <location>
        <begin position="1"/>
        <end position="47"/>
    </location>
</feature>